<evidence type="ECO:0000256" key="3">
    <source>
        <dbReference type="ARBA" id="ARBA00022448"/>
    </source>
</evidence>
<evidence type="ECO:0000256" key="2">
    <source>
        <dbReference type="ARBA" id="ARBA00007543"/>
    </source>
</evidence>
<evidence type="ECO:0000313" key="13">
    <source>
        <dbReference type="EMBL" id="GGB95715.1"/>
    </source>
</evidence>
<keyword evidence="4" id="KW-1003">Cell membrane</keyword>
<feature type="transmembrane region" description="Helical" evidence="12">
    <location>
        <begin position="12"/>
        <end position="41"/>
    </location>
</feature>
<evidence type="ECO:0000256" key="5">
    <source>
        <dbReference type="ARBA" id="ARBA00022617"/>
    </source>
</evidence>
<proteinExistence type="inferred from homology"/>
<evidence type="ECO:0000256" key="6">
    <source>
        <dbReference type="ARBA" id="ARBA00022692"/>
    </source>
</evidence>
<evidence type="ECO:0000256" key="9">
    <source>
        <dbReference type="ARBA" id="ARBA00022989"/>
    </source>
</evidence>
<accession>A0ABQ1KDN1</accession>
<keyword evidence="3" id="KW-0813">Transport</keyword>
<keyword evidence="8" id="KW-0249">Electron transport</keyword>
<keyword evidence="9 12" id="KW-1133">Transmembrane helix</keyword>
<evidence type="ECO:0000313" key="14">
    <source>
        <dbReference type="Proteomes" id="UP000629025"/>
    </source>
</evidence>
<protein>
    <submittedName>
        <fullName evidence="13">Cytochrome d ubiquinol oxidase subunit II</fullName>
    </submittedName>
</protein>
<sequence>MLFDYETLKLIWWALVGVLLIGFAITDGFDMGACALLPLLGKTDTERRVVINTVGPHWEGNQVWFITAGGAIFAAWPAVYAAAFSGFYWAMLLVLFALFCRPVGFDYRSKIADPRWRNAWDWALVVGGVVPALVFGVAFGNLLQGVPFQHDEFLRPSYQGNLFGLLNPFGLLTGAVSLGMLAMHGAVWVQLRSEGTVNARARRLAQLCALITLAGFALAGIWLSGSIDGYQIVSAPAHDALSNPLAKEVIRAEGAWLANYSAYPATLLAPALGFAGLIGTFLFAGRRLAGWAFLTSSLAMAGIILTAGLSMFPFVMPSSLSPNSSLTLWDASSSQLTLNVMTYAAILFVPIILGYTLWCYRALWGRTSVEFIRNNDHSTY</sequence>
<dbReference type="PANTHER" id="PTHR43141:SF5">
    <property type="entry name" value="CYTOCHROME BD-I UBIQUINOL OXIDASE SUBUNIT 2"/>
    <property type="match status" value="1"/>
</dbReference>
<feature type="transmembrane region" description="Helical" evidence="12">
    <location>
        <begin position="87"/>
        <end position="107"/>
    </location>
</feature>
<feature type="transmembrane region" description="Helical" evidence="12">
    <location>
        <begin position="119"/>
        <end position="142"/>
    </location>
</feature>
<evidence type="ECO:0000256" key="1">
    <source>
        <dbReference type="ARBA" id="ARBA00004651"/>
    </source>
</evidence>
<feature type="transmembrane region" description="Helical" evidence="12">
    <location>
        <begin position="336"/>
        <end position="358"/>
    </location>
</feature>
<keyword evidence="7" id="KW-0479">Metal-binding</keyword>
<dbReference type="NCBIfam" id="TIGR00203">
    <property type="entry name" value="cydB"/>
    <property type="match status" value="1"/>
</dbReference>
<dbReference type="Pfam" id="PF02322">
    <property type="entry name" value="Cyt_bd_oxida_II"/>
    <property type="match status" value="1"/>
</dbReference>
<evidence type="ECO:0000256" key="4">
    <source>
        <dbReference type="ARBA" id="ARBA00022475"/>
    </source>
</evidence>
<keyword evidence="10" id="KW-0408">Iron</keyword>
<comment type="caution">
    <text evidence="13">The sequence shown here is derived from an EMBL/GenBank/DDBJ whole genome shotgun (WGS) entry which is preliminary data.</text>
</comment>
<gene>
    <name evidence="13" type="primary">cydB</name>
    <name evidence="13" type="ORF">GCM10011352_22260</name>
</gene>
<dbReference type="RefSeq" id="WP_188748239.1">
    <property type="nucleotide sequence ID" value="NZ_BMIJ01000004.1"/>
</dbReference>
<keyword evidence="6 12" id="KW-0812">Transmembrane</keyword>
<dbReference type="PIRSF" id="PIRSF000267">
    <property type="entry name" value="Cyt_oxidse_sub2"/>
    <property type="match status" value="1"/>
</dbReference>
<evidence type="ECO:0000256" key="11">
    <source>
        <dbReference type="ARBA" id="ARBA00023136"/>
    </source>
</evidence>
<dbReference type="InterPro" id="IPR003317">
    <property type="entry name" value="Cyt-d_oxidase_su2"/>
</dbReference>
<feature type="transmembrane region" description="Helical" evidence="12">
    <location>
        <begin position="162"/>
        <end position="183"/>
    </location>
</feature>
<dbReference type="EMBL" id="BMIJ01000004">
    <property type="protein sequence ID" value="GGB95715.1"/>
    <property type="molecule type" value="Genomic_DNA"/>
</dbReference>
<evidence type="ECO:0000256" key="12">
    <source>
        <dbReference type="SAM" id="Phobius"/>
    </source>
</evidence>
<keyword evidence="11 12" id="KW-0472">Membrane</keyword>
<organism evidence="13 14">
    <name type="scientific">Marinobacterium zhoushanense</name>
    <dbReference type="NCBI Taxonomy" id="1679163"/>
    <lineage>
        <taxon>Bacteria</taxon>
        <taxon>Pseudomonadati</taxon>
        <taxon>Pseudomonadota</taxon>
        <taxon>Gammaproteobacteria</taxon>
        <taxon>Oceanospirillales</taxon>
        <taxon>Oceanospirillaceae</taxon>
        <taxon>Marinobacterium</taxon>
    </lineage>
</organism>
<dbReference type="Proteomes" id="UP000629025">
    <property type="component" value="Unassembled WGS sequence"/>
</dbReference>
<feature type="transmembrane region" description="Helical" evidence="12">
    <location>
        <begin position="291"/>
        <end position="316"/>
    </location>
</feature>
<comment type="similarity">
    <text evidence="2">Belongs to the cytochrome ubiquinol oxidase subunit 2 family.</text>
</comment>
<keyword evidence="14" id="KW-1185">Reference proteome</keyword>
<dbReference type="PANTHER" id="PTHR43141">
    <property type="entry name" value="CYTOCHROME BD2 SUBUNIT II"/>
    <property type="match status" value="1"/>
</dbReference>
<reference evidence="14" key="1">
    <citation type="journal article" date="2019" name="Int. J. Syst. Evol. Microbiol.">
        <title>The Global Catalogue of Microorganisms (GCM) 10K type strain sequencing project: providing services to taxonomists for standard genome sequencing and annotation.</title>
        <authorList>
            <consortium name="The Broad Institute Genomics Platform"/>
            <consortium name="The Broad Institute Genome Sequencing Center for Infectious Disease"/>
            <person name="Wu L."/>
            <person name="Ma J."/>
        </authorList>
    </citation>
    <scope>NUCLEOTIDE SEQUENCE [LARGE SCALE GENOMIC DNA]</scope>
    <source>
        <strain evidence="14">CGMCC 1.15341</strain>
    </source>
</reference>
<evidence type="ECO:0000256" key="10">
    <source>
        <dbReference type="ARBA" id="ARBA00023004"/>
    </source>
</evidence>
<feature type="transmembrane region" description="Helical" evidence="12">
    <location>
        <begin position="204"/>
        <end position="223"/>
    </location>
</feature>
<keyword evidence="5" id="KW-0349">Heme</keyword>
<feature type="transmembrane region" description="Helical" evidence="12">
    <location>
        <begin position="262"/>
        <end position="284"/>
    </location>
</feature>
<feature type="transmembrane region" description="Helical" evidence="12">
    <location>
        <begin position="62"/>
        <end position="81"/>
    </location>
</feature>
<evidence type="ECO:0000256" key="7">
    <source>
        <dbReference type="ARBA" id="ARBA00022723"/>
    </source>
</evidence>
<comment type="subcellular location">
    <subcellularLocation>
        <location evidence="1">Cell membrane</location>
        <topology evidence="1">Multi-pass membrane protein</topology>
    </subcellularLocation>
</comment>
<name>A0ABQ1KDN1_9GAMM</name>
<evidence type="ECO:0000256" key="8">
    <source>
        <dbReference type="ARBA" id="ARBA00022982"/>
    </source>
</evidence>